<keyword evidence="2" id="KW-1185">Reference proteome</keyword>
<dbReference type="Proteomes" id="UP000253769">
    <property type="component" value="Unassembled WGS sequence"/>
</dbReference>
<dbReference type="AlphaFoldDB" id="A0A369WR24"/>
<comment type="caution">
    <text evidence="1">The sequence shown here is derived from an EMBL/GenBank/DDBJ whole genome shotgun (WGS) entry which is preliminary data.</text>
</comment>
<organism evidence="1 2">
    <name type="scientific">Motiliproteus coralliicola</name>
    <dbReference type="NCBI Taxonomy" id="2283196"/>
    <lineage>
        <taxon>Bacteria</taxon>
        <taxon>Pseudomonadati</taxon>
        <taxon>Pseudomonadota</taxon>
        <taxon>Gammaproteobacteria</taxon>
        <taxon>Oceanospirillales</taxon>
        <taxon>Oceanospirillaceae</taxon>
        <taxon>Motiliproteus</taxon>
    </lineage>
</organism>
<name>A0A369WR24_9GAMM</name>
<proteinExistence type="predicted"/>
<dbReference type="EMBL" id="QQOH01000001">
    <property type="protein sequence ID" value="RDE24530.1"/>
    <property type="molecule type" value="Genomic_DNA"/>
</dbReference>
<dbReference type="OrthoDB" id="9810649at2"/>
<reference evidence="1 2" key="1">
    <citation type="submission" date="2018-07" db="EMBL/GenBank/DDBJ databases">
        <title>Motiliproteus coralliicola sp. nov., a bacterium isolated from Coral.</title>
        <authorList>
            <person name="Wang G."/>
        </authorList>
    </citation>
    <scope>NUCLEOTIDE SEQUENCE [LARGE SCALE GENOMIC DNA]</scope>
    <source>
        <strain evidence="1 2">C34</strain>
    </source>
</reference>
<protein>
    <submittedName>
        <fullName evidence="1">Acetyltransferase</fullName>
    </submittedName>
</protein>
<gene>
    <name evidence="1" type="ORF">DV711_02785</name>
</gene>
<dbReference type="RefSeq" id="WP_114694117.1">
    <property type="nucleotide sequence ID" value="NZ_QQOH01000001.1"/>
</dbReference>
<keyword evidence="1" id="KW-0808">Transferase</keyword>
<sequence length="74" mass="8867">MFLKERTTGHLVQVLNMTELINPFEMQTQVQYQQGEDLMDPEYIRKDALTFPSGETLPKCWTDSHYRDHELKRH</sequence>
<dbReference type="GO" id="GO:0016740">
    <property type="term" value="F:transferase activity"/>
    <property type="evidence" value="ECO:0007669"/>
    <property type="project" value="UniProtKB-KW"/>
</dbReference>
<accession>A0A369WR24</accession>
<evidence type="ECO:0000313" key="2">
    <source>
        <dbReference type="Proteomes" id="UP000253769"/>
    </source>
</evidence>
<evidence type="ECO:0000313" key="1">
    <source>
        <dbReference type="EMBL" id="RDE24530.1"/>
    </source>
</evidence>